<keyword evidence="2" id="KW-1185">Reference proteome</keyword>
<dbReference type="Proteomes" id="UP000887561">
    <property type="component" value="Unplaced"/>
</dbReference>
<accession>A0A915MKH3</accession>
<name>A0A915MKH3_MELJA</name>
<comment type="cofactor">
    <cofactor evidence="1">
        <name>Zn(2+)</name>
        <dbReference type="ChEBI" id="CHEBI:29105"/>
    </cofactor>
</comment>
<dbReference type="AlphaFoldDB" id="A0A915MKH3"/>
<protein>
    <submittedName>
        <fullName evidence="3">Uncharacterized protein</fullName>
    </submittedName>
</protein>
<reference evidence="3" key="1">
    <citation type="submission" date="2022-11" db="UniProtKB">
        <authorList>
            <consortium name="WormBaseParasite"/>
        </authorList>
    </citation>
    <scope>IDENTIFICATION</scope>
</reference>
<dbReference type="PANTHER" id="PTHR12756:SF11">
    <property type="entry name" value="CYTOSOLIC CARBOXYPEPTIDASE 1"/>
    <property type="match status" value="1"/>
</dbReference>
<evidence type="ECO:0000313" key="2">
    <source>
        <dbReference type="Proteomes" id="UP000887561"/>
    </source>
</evidence>
<proteinExistence type="predicted"/>
<organism evidence="2 3">
    <name type="scientific">Meloidogyne javanica</name>
    <name type="common">Root-knot nematode worm</name>
    <dbReference type="NCBI Taxonomy" id="6303"/>
    <lineage>
        <taxon>Eukaryota</taxon>
        <taxon>Metazoa</taxon>
        <taxon>Ecdysozoa</taxon>
        <taxon>Nematoda</taxon>
        <taxon>Chromadorea</taxon>
        <taxon>Rhabditida</taxon>
        <taxon>Tylenchina</taxon>
        <taxon>Tylenchomorpha</taxon>
        <taxon>Tylenchoidea</taxon>
        <taxon>Meloidogynidae</taxon>
        <taxon>Meloidogyninae</taxon>
        <taxon>Meloidogyne</taxon>
        <taxon>Meloidogyne incognita group</taxon>
    </lineage>
</organism>
<dbReference type="InterPro" id="IPR050821">
    <property type="entry name" value="Cytosolic_carboxypeptidase"/>
</dbReference>
<dbReference type="Gene3D" id="2.60.40.3120">
    <property type="match status" value="1"/>
</dbReference>
<dbReference type="WBParaSite" id="scaffold39767_cov347.g23628">
    <property type="protein sequence ID" value="scaffold39767_cov347.g23628"/>
    <property type="gene ID" value="scaffold39767_cov347.g23628"/>
</dbReference>
<evidence type="ECO:0000256" key="1">
    <source>
        <dbReference type="ARBA" id="ARBA00001947"/>
    </source>
</evidence>
<sequence length="82" mass="9842">MKQIINEKLIEYKNQKGEEKEEKNNYLPRIVFDLNEKKELLNNDCLNFESRFESGNLWKAIQVDTNKYELIISPDINQQTLH</sequence>
<evidence type="ECO:0000313" key="3">
    <source>
        <dbReference type="WBParaSite" id="scaffold39767_cov347.g23628"/>
    </source>
</evidence>
<dbReference type="PANTHER" id="PTHR12756">
    <property type="entry name" value="CYTOSOLIC CARBOXYPEPTIDASE"/>
    <property type="match status" value="1"/>
</dbReference>